<dbReference type="Gene3D" id="1.20.1070.10">
    <property type="entry name" value="Rhodopsin 7-helix transmembrane proteins"/>
    <property type="match status" value="1"/>
</dbReference>
<keyword evidence="8" id="KW-1185">Reference proteome</keyword>
<dbReference type="InterPro" id="IPR053066">
    <property type="entry name" value="ADGR_G7"/>
</dbReference>
<comment type="caution">
    <text evidence="7">The sequence shown here is derived from an EMBL/GenBank/DDBJ whole genome shotgun (WGS) entry which is preliminary data.</text>
</comment>
<evidence type="ECO:0000313" key="8">
    <source>
        <dbReference type="Proteomes" id="UP000762676"/>
    </source>
</evidence>
<protein>
    <submittedName>
        <fullName evidence="7">Adhesion G-protein coupled receptor G4</fullName>
    </submittedName>
</protein>
<evidence type="ECO:0000256" key="2">
    <source>
        <dbReference type="ARBA" id="ARBA00022692"/>
    </source>
</evidence>
<comment type="subcellular location">
    <subcellularLocation>
        <location evidence="1">Membrane</location>
        <topology evidence="1">Multi-pass membrane protein</topology>
    </subcellularLocation>
</comment>
<keyword evidence="2 5" id="KW-0812">Transmembrane</keyword>
<reference evidence="7 8" key="1">
    <citation type="journal article" date="2021" name="Elife">
        <title>Chloroplast acquisition without the gene transfer in kleptoplastic sea slugs, Plakobranchus ocellatus.</title>
        <authorList>
            <person name="Maeda T."/>
            <person name="Takahashi S."/>
            <person name="Yoshida T."/>
            <person name="Shimamura S."/>
            <person name="Takaki Y."/>
            <person name="Nagai Y."/>
            <person name="Toyoda A."/>
            <person name="Suzuki Y."/>
            <person name="Arimoto A."/>
            <person name="Ishii H."/>
            <person name="Satoh N."/>
            <person name="Nishiyama T."/>
            <person name="Hasebe M."/>
            <person name="Maruyama T."/>
            <person name="Minagawa J."/>
            <person name="Obokata J."/>
            <person name="Shigenobu S."/>
        </authorList>
    </citation>
    <scope>NUCLEOTIDE SEQUENCE [LARGE SCALE GENOMIC DNA]</scope>
</reference>
<dbReference type="GO" id="GO:0004930">
    <property type="term" value="F:G protein-coupled receptor activity"/>
    <property type="evidence" value="ECO:0007669"/>
    <property type="project" value="InterPro"/>
</dbReference>
<dbReference type="GO" id="GO:0007166">
    <property type="term" value="P:cell surface receptor signaling pathway"/>
    <property type="evidence" value="ECO:0007669"/>
    <property type="project" value="InterPro"/>
</dbReference>
<name>A0AAV4HYV1_9GAST</name>
<dbReference type="InterPro" id="IPR000832">
    <property type="entry name" value="GPCR_2_secretin-like"/>
</dbReference>
<dbReference type="InterPro" id="IPR017981">
    <property type="entry name" value="GPCR_2-like_7TM"/>
</dbReference>
<gene>
    <name evidence="7" type="ORF">ElyMa_006456000</name>
</gene>
<dbReference type="PANTHER" id="PTHR47767">
    <property type="entry name" value="ADHESION G PROTEIN-COUPLED RECEPTOR G7"/>
    <property type="match status" value="1"/>
</dbReference>
<dbReference type="AlphaFoldDB" id="A0AAV4HYV1"/>
<evidence type="ECO:0000313" key="7">
    <source>
        <dbReference type="EMBL" id="GFS02900.1"/>
    </source>
</evidence>
<dbReference type="PROSITE" id="PS50261">
    <property type="entry name" value="G_PROTEIN_RECEP_F2_4"/>
    <property type="match status" value="1"/>
</dbReference>
<feature type="transmembrane region" description="Helical" evidence="5">
    <location>
        <begin position="20"/>
        <end position="37"/>
    </location>
</feature>
<dbReference type="GO" id="GO:0016020">
    <property type="term" value="C:membrane"/>
    <property type="evidence" value="ECO:0007669"/>
    <property type="project" value="UniProtKB-SubCell"/>
</dbReference>
<evidence type="ECO:0000256" key="1">
    <source>
        <dbReference type="ARBA" id="ARBA00004141"/>
    </source>
</evidence>
<keyword evidence="4 5" id="KW-0472">Membrane</keyword>
<organism evidence="7 8">
    <name type="scientific">Elysia marginata</name>
    <dbReference type="NCBI Taxonomy" id="1093978"/>
    <lineage>
        <taxon>Eukaryota</taxon>
        <taxon>Metazoa</taxon>
        <taxon>Spiralia</taxon>
        <taxon>Lophotrochozoa</taxon>
        <taxon>Mollusca</taxon>
        <taxon>Gastropoda</taxon>
        <taxon>Heterobranchia</taxon>
        <taxon>Euthyneura</taxon>
        <taxon>Panpulmonata</taxon>
        <taxon>Sacoglossa</taxon>
        <taxon>Placobranchoidea</taxon>
        <taxon>Plakobranchidae</taxon>
        <taxon>Elysia</taxon>
    </lineage>
</organism>
<proteinExistence type="predicted"/>
<keyword evidence="3 5" id="KW-1133">Transmembrane helix</keyword>
<evidence type="ECO:0000256" key="4">
    <source>
        <dbReference type="ARBA" id="ARBA00023136"/>
    </source>
</evidence>
<feature type="transmembrane region" description="Helical" evidence="5">
    <location>
        <begin position="86"/>
        <end position="108"/>
    </location>
</feature>
<evidence type="ECO:0000259" key="6">
    <source>
        <dbReference type="PROSITE" id="PS50261"/>
    </source>
</evidence>
<accession>A0AAV4HYV1</accession>
<dbReference type="Proteomes" id="UP000762676">
    <property type="component" value="Unassembled WGS sequence"/>
</dbReference>
<dbReference type="Pfam" id="PF00002">
    <property type="entry name" value="7tm_2"/>
    <property type="match status" value="1"/>
</dbReference>
<feature type="domain" description="G-protein coupled receptors family 2 profile 2" evidence="6">
    <location>
        <begin position="1"/>
        <end position="118"/>
    </location>
</feature>
<dbReference type="EMBL" id="BMAT01012967">
    <property type="protein sequence ID" value="GFS02900.1"/>
    <property type="molecule type" value="Genomic_DNA"/>
</dbReference>
<feature type="transmembrane region" description="Helical" evidence="5">
    <location>
        <begin position="49"/>
        <end position="74"/>
    </location>
</feature>
<sequence>MLFFLCIKKLRQGRPQQTMFQLSLSLVLSWFVFLIGIERTSNYTGCVVVAALLHYLMLTSFMWMLMEAVVQYLLFVKIMNPHISHYMWKMGLPSWGIPVLPVMVILAVDPDLYKGGDH</sequence>
<evidence type="ECO:0000256" key="5">
    <source>
        <dbReference type="SAM" id="Phobius"/>
    </source>
</evidence>
<keyword evidence="7" id="KW-0675">Receptor</keyword>
<evidence type="ECO:0000256" key="3">
    <source>
        <dbReference type="ARBA" id="ARBA00022989"/>
    </source>
</evidence>